<protein>
    <submittedName>
        <fullName evidence="1">Uncharacterized protein</fullName>
    </submittedName>
</protein>
<evidence type="ECO:0000313" key="1">
    <source>
        <dbReference type="EMBL" id="KAK3358658.1"/>
    </source>
</evidence>
<sequence>MYGINFRLFILLKTEHHGMASATPAHNQVTDWQAYANVMYRTSGLAKLLQLPISRDVDSVLVSTPKCPKHDQGRKDLDATTTEILQQHQQFTVNRGMNTPVILPNGQVIFPIDNIPAMQIMSVELAHGTLYKTLIDKTNAILANIATKSTSLPQIDFVTEEGLGKKNKEGKPKTRALSLGLIHGLHITATWYPG</sequence>
<proteinExistence type="predicted"/>
<evidence type="ECO:0000313" key="2">
    <source>
        <dbReference type="Proteomes" id="UP001275084"/>
    </source>
</evidence>
<gene>
    <name evidence="1" type="ORF">B0T25DRAFT_563735</name>
</gene>
<comment type="caution">
    <text evidence="1">The sequence shown here is derived from an EMBL/GenBank/DDBJ whole genome shotgun (WGS) entry which is preliminary data.</text>
</comment>
<organism evidence="1 2">
    <name type="scientific">Lasiosphaeria hispida</name>
    <dbReference type="NCBI Taxonomy" id="260671"/>
    <lineage>
        <taxon>Eukaryota</taxon>
        <taxon>Fungi</taxon>
        <taxon>Dikarya</taxon>
        <taxon>Ascomycota</taxon>
        <taxon>Pezizomycotina</taxon>
        <taxon>Sordariomycetes</taxon>
        <taxon>Sordariomycetidae</taxon>
        <taxon>Sordariales</taxon>
        <taxon>Lasiosphaeriaceae</taxon>
        <taxon>Lasiosphaeria</taxon>
    </lineage>
</organism>
<accession>A0AAJ0MGX2</accession>
<keyword evidence="2" id="KW-1185">Reference proteome</keyword>
<dbReference type="AlphaFoldDB" id="A0AAJ0MGX2"/>
<dbReference type="Proteomes" id="UP001275084">
    <property type="component" value="Unassembled WGS sequence"/>
</dbReference>
<reference evidence="1" key="1">
    <citation type="journal article" date="2023" name="Mol. Phylogenet. Evol.">
        <title>Genome-scale phylogeny and comparative genomics of the fungal order Sordariales.</title>
        <authorList>
            <person name="Hensen N."/>
            <person name="Bonometti L."/>
            <person name="Westerberg I."/>
            <person name="Brannstrom I.O."/>
            <person name="Guillou S."/>
            <person name="Cros-Aarteil S."/>
            <person name="Calhoun S."/>
            <person name="Haridas S."/>
            <person name="Kuo A."/>
            <person name="Mondo S."/>
            <person name="Pangilinan J."/>
            <person name="Riley R."/>
            <person name="LaButti K."/>
            <person name="Andreopoulos B."/>
            <person name="Lipzen A."/>
            <person name="Chen C."/>
            <person name="Yan M."/>
            <person name="Daum C."/>
            <person name="Ng V."/>
            <person name="Clum A."/>
            <person name="Steindorff A."/>
            <person name="Ohm R.A."/>
            <person name="Martin F."/>
            <person name="Silar P."/>
            <person name="Natvig D.O."/>
            <person name="Lalanne C."/>
            <person name="Gautier V."/>
            <person name="Ament-Velasquez S.L."/>
            <person name="Kruys A."/>
            <person name="Hutchinson M.I."/>
            <person name="Powell A.J."/>
            <person name="Barry K."/>
            <person name="Miller A.N."/>
            <person name="Grigoriev I.V."/>
            <person name="Debuchy R."/>
            <person name="Gladieux P."/>
            <person name="Hiltunen Thoren M."/>
            <person name="Johannesson H."/>
        </authorList>
    </citation>
    <scope>NUCLEOTIDE SEQUENCE</scope>
    <source>
        <strain evidence="1">CBS 955.72</strain>
    </source>
</reference>
<dbReference type="EMBL" id="JAUIQD010000002">
    <property type="protein sequence ID" value="KAK3358658.1"/>
    <property type="molecule type" value="Genomic_DNA"/>
</dbReference>
<reference evidence="1" key="2">
    <citation type="submission" date="2023-06" db="EMBL/GenBank/DDBJ databases">
        <authorList>
            <consortium name="Lawrence Berkeley National Laboratory"/>
            <person name="Haridas S."/>
            <person name="Hensen N."/>
            <person name="Bonometti L."/>
            <person name="Westerberg I."/>
            <person name="Brannstrom I.O."/>
            <person name="Guillou S."/>
            <person name="Cros-Aarteil S."/>
            <person name="Calhoun S."/>
            <person name="Kuo A."/>
            <person name="Mondo S."/>
            <person name="Pangilinan J."/>
            <person name="Riley R."/>
            <person name="Labutti K."/>
            <person name="Andreopoulos B."/>
            <person name="Lipzen A."/>
            <person name="Chen C."/>
            <person name="Yanf M."/>
            <person name="Daum C."/>
            <person name="Ng V."/>
            <person name="Clum A."/>
            <person name="Steindorff A."/>
            <person name="Ohm R."/>
            <person name="Martin F."/>
            <person name="Silar P."/>
            <person name="Natvig D."/>
            <person name="Lalanne C."/>
            <person name="Gautier V."/>
            <person name="Ament-Velasquez S.L."/>
            <person name="Kruys A."/>
            <person name="Hutchinson M.I."/>
            <person name="Powell A.J."/>
            <person name="Barry K."/>
            <person name="Miller A.N."/>
            <person name="Grigoriev I.V."/>
            <person name="Debuchy R."/>
            <person name="Gladieux P."/>
            <person name="Thoren M.H."/>
            <person name="Johannesson H."/>
        </authorList>
    </citation>
    <scope>NUCLEOTIDE SEQUENCE</scope>
    <source>
        <strain evidence="1">CBS 955.72</strain>
    </source>
</reference>
<name>A0AAJ0MGX2_9PEZI</name>